<comment type="caution">
    <text evidence="2">The sequence shown here is derived from an EMBL/GenBank/DDBJ whole genome shotgun (WGS) entry which is preliminary data.</text>
</comment>
<dbReference type="Gene3D" id="3.40.50.150">
    <property type="entry name" value="Vaccinia Virus protein VP39"/>
    <property type="match status" value="1"/>
</dbReference>
<keyword evidence="3" id="KW-1185">Reference proteome</keyword>
<evidence type="ECO:0000259" key="1">
    <source>
        <dbReference type="Pfam" id="PF13649"/>
    </source>
</evidence>
<proteinExistence type="predicted"/>
<dbReference type="RefSeq" id="WP_213531653.1">
    <property type="nucleotide sequence ID" value="NZ_BOVJ01000238.1"/>
</dbReference>
<dbReference type="Pfam" id="PF13649">
    <property type="entry name" value="Methyltransf_25"/>
    <property type="match status" value="1"/>
</dbReference>
<dbReference type="Proteomes" id="UP000680304">
    <property type="component" value="Unassembled WGS sequence"/>
</dbReference>
<organism evidence="2 3">
    <name type="scientific">Paenibacillus cisolokensis</name>
    <dbReference type="NCBI Taxonomy" id="1658519"/>
    <lineage>
        <taxon>Bacteria</taxon>
        <taxon>Bacillati</taxon>
        <taxon>Bacillota</taxon>
        <taxon>Bacilli</taxon>
        <taxon>Bacillales</taxon>
        <taxon>Paenibacillaceae</taxon>
        <taxon>Paenibacillus</taxon>
    </lineage>
</organism>
<dbReference type="GO" id="GO:0008168">
    <property type="term" value="F:methyltransferase activity"/>
    <property type="evidence" value="ECO:0007669"/>
    <property type="project" value="UniProtKB-KW"/>
</dbReference>
<keyword evidence="2" id="KW-0489">Methyltransferase</keyword>
<dbReference type="GO" id="GO:0032259">
    <property type="term" value="P:methylation"/>
    <property type="evidence" value="ECO:0007669"/>
    <property type="project" value="UniProtKB-KW"/>
</dbReference>
<dbReference type="PANTHER" id="PTHR42912">
    <property type="entry name" value="METHYLTRANSFERASE"/>
    <property type="match status" value="1"/>
</dbReference>
<dbReference type="Gene3D" id="2.20.25.110">
    <property type="entry name" value="S-adenosyl-L-methionine-dependent methyltransferases"/>
    <property type="match status" value="1"/>
</dbReference>
<name>A0ABQ4NFG9_9BACL</name>
<feature type="domain" description="Methyltransferase" evidence="1">
    <location>
        <begin position="44"/>
        <end position="138"/>
    </location>
</feature>
<dbReference type="InterPro" id="IPR050508">
    <property type="entry name" value="Methyltransf_Superfamily"/>
</dbReference>
<protein>
    <submittedName>
        <fullName evidence="2">Methyltransferase</fullName>
    </submittedName>
</protein>
<keyword evidence="2" id="KW-0808">Transferase</keyword>
<accession>A0ABQ4NFG9</accession>
<dbReference type="InterPro" id="IPR029063">
    <property type="entry name" value="SAM-dependent_MTases_sf"/>
</dbReference>
<dbReference type="SUPFAM" id="SSF53335">
    <property type="entry name" value="S-adenosyl-L-methionine-dependent methyltransferases"/>
    <property type="match status" value="1"/>
</dbReference>
<sequence>MPEWYEKSFGSDYMVVYRHRDRENAEREVRNMAGWLALPPGAEVLDVGCGMGRHALSLADLGYRVTGLDLSETLLAEARAKDEGGRVEWVRGDMRRLPFADGRFDVTVNLFTSFGYFTDERDNCAVLRELRRVLRPAGQFLIDYLNPVFVERNLVPHSERVDPETGWTIEERRRIEDGFVIKTITIRTEDGERHYEERVRLLGRDWFERALAEAGLELRRIYGGYDGQPYEQATSPRLILIGRAAR</sequence>
<dbReference type="InterPro" id="IPR041698">
    <property type="entry name" value="Methyltransf_25"/>
</dbReference>
<reference evidence="2 3" key="1">
    <citation type="submission" date="2021-04" db="EMBL/GenBank/DDBJ databases">
        <title>Draft genome sequence of Paenibacillus cisolokensis, LC2-13A.</title>
        <authorList>
            <person name="Uke A."/>
            <person name="Chhe C."/>
            <person name="Baramee S."/>
            <person name="Kosugi A."/>
        </authorList>
    </citation>
    <scope>NUCLEOTIDE SEQUENCE [LARGE SCALE GENOMIC DNA]</scope>
    <source>
        <strain evidence="2 3">LC2-13A</strain>
    </source>
</reference>
<dbReference type="PANTHER" id="PTHR42912:SF93">
    <property type="entry name" value="N6-ADENOSINE-METHYLTRANSFERASE TMT1A"/>
    <property type="match status" value="1"/>
</dbReference>
<gene>
    <name evidence="2" type="ORF">PACILC2_55580</name>
</gene>
<evidence type="ECO:0000313" key="3">
    <source>
        <dbReference type="Proteomes" id="UP000680304"/>
    </source>
</evidence>
<dbReference type="CDD" id="cd02440">
    <property type="entry name" value="AdoMet_MTases"/>
    <property type="match status" value="1"/>
</dbReference>
<evidence type="ECO:0000313" key="2">
    <source>
        <dbReference type="EMBL" id="GIQ66990.1"/>
    </source>
</evidence>
<dbReference type="EMBL" id="BOVJ01000238">
    <property type="protein sequence ID" value="GIQ66990.1"/>
    <property type="molecule type" value="Genomic_DNA"/>
</dbReference>